<gene>
    <name evidence="1" type="ORF">BU25DRAFT_448000</name>
</gene>
<reference evidence="1" key="1">
    <citation type="journal article" date="2020" name="Stud. Mycol.">
        <title>101 Dothideomycetes genomes: a test case for predicting lifestyles and emergence of pathogens.</title>
        <authorList>
            <person name="Haridas S."/>
            <person name="Albert R."/>
            <person name="Binder M."/>
            <person name="Bloem J."/>
            <person name="Labutti K."/>
            <person name="Salamov A."/>
            <person name="Andreopoulos B."/>
            <person name="Baker S."/>
            <person name="Barry K."/>
            <person name="Bills G."/>
            <person name="Bluhm B."/>
            <person name="Cannon C."/>
            <person name="Castanera R."/>
            <person name="Culley D."/>
            <person name="Daum C."/>
            <person name="Ezra D."/>
            <person name="Gonzalez J."/>
            <person name="Henrissat B."/>
            <person name="Kuo A."/>
            <person name="Liang C."/>
            <person name="Lipzen A."/>
            <person name="Lutzoni F."/>
            <person name="Magnuson J."/>
            <person name="Mondo S."/>
            <person name="Nolan M."/>
            <person name="Ohm R."/>
            <person name="Pangilinan J."/>
            <person name="Park H.-J."/>
            <person name="Ramirez L."/>
            <person name="Alfaro M."/>
            <person name="Sun H."/>
            <person name="Tritt A."/>
            <person name="Yoshinaga Y."/>
            <person name="Zwiers L.-H."/>
            <person name="Turgeon B."/>
            <person name="Goodwin S."/>
            <person name="Spatafora J."/>
            <person name="Crous P."/>
            <person name="Grigoriev I."/>
        </authorList>
    </citation>
    <scope>NUCLEOTIDE SEQUENCE</scope>
    <source>
        <strain evidence="1">CBS 525.71</strain>
    </source>
</reference>
<evidence type="ECO:0000313" key="1">
    <source>
        <dbReference type="EMBL" id="KAF2628550.1"/>
    </source>
</evidence>
<dbReference type="EMBL" id="MU006713">
    <property type="protein sequence ID" value="KAF2628550.1"/>
    <property type="molecule type" value="Genomic_DNA"/>
</dbReference>
<dbReference type="Proteomes" id="UP000799754">
    <property type="component" value="Unassembled WGS sequence"/>
</dbReference>
<protein>
    <submittedName>
        <fullName evidence="1">Uncharacterized protein</fullName>
    </submittedName>
</protein>
<accession>A0ACB6S2P6</accession>
<comment type="caution">
    <text evidence="1">The sequence shown here is derived from an EMBL/GenBank/DDBJ whole genome shotgun (WGS) entry which is preliminary data.</text>
</comment>
<name>A0ACB6S2P6_9PLEO</name>
<proteinExistence type="predicted"/>
<sequence length="129" mass="14434">MPASLNHIDTAPHQHDIEVTPGAEEVAQSRDPPLFSTQQTLFDQKLLHDYLDSQQQSHSTASINSSSSLMGSVYTETPVSGVPSDDRLRKQALSEPANLKLLWEIRSLRQLLSRSPQVQRQWAQFPCAL</sequence>
<evidence type="ECO:0000313" key="2">
    <source>
        <dbReference type="Proteomes" id="UP000799754"/>
    </source>
</evidence>
<keyword evidence="2" id="KW-1185">Reference proteome</keyword>
<organism evidence="1 2">
    <name type="scientific">Macroventuria anomochaeta</name>
    <dbReference type="NCBI Taxonomy" id="301207"/>
    <lineage>
        <taxon>Eukaryota</taxon>
        <taxon>Fungi</taxon>
        <taxon>Dikarya</taxon>
        <taxon>Ascomycota</taxon>
        <taxon>Pezizomycotina</taxon>
        <taxon>Dothideomycetes</taxon>
        <taxon>Pleosporomycetidae</taxon>
        <taxon>Pleosporales</taxon>
        <taxon>Pleosporineae</taxon>
        <taxon>Didymellaceae</taxon>
        <taxon>Macroventuria</taxon>
    </lineage>
</organism>